<dbReference type="EC" id="2.5.1.54" evidence="8"/>
<dbReference type="Pfam" id="PF00793">
    <property type="entry name" value="DAHP_synth_1"/>
    <property type="match status" value="1"/>
</dbReference>
<keyword evidence="5 8" id="KW-0808">Transferase</keyword>
<dbReference type="Proteomes" id="UP000569914">
    <property type="component" value="Unassembled WGS sequence"/>
</dbReference>
<dbReference type="GO" id="GO:0005737">
    <property type="term" value="C:cytoplasm"/>
    <property type="evidence" value="ECO:0007669"/>
    <property type="project" value="TreeGrafter"/>
</dbReference>
<sequence length="357" mass="37796">MIKTHDLRIRGFEPLPSPAELRGRLPLSTETEGLVTTSRREVEAVLRGDDDRLLVVVGPCSVHDPDAALEYARRLVAEAERHADRLLIVMRVYFEKPRTVAGWKGLINDPHLDGTHRVAEGLELARSVLRDITALGLPVGCEFLEPISPHYIADAISWGAIGARTTESQVHRQLASGLSMPIGFKNGTDGDVGVAVDGVRAAAQSQVFFGVDDSGRTCVVSTTGNEYGHVILRGGRTGPNYDSASLAAAAAKLTAAGLPGRVVVDASHANSGKDHVRQAEVIGELAGQIAAGDPISGVMIESFLVPGRQTLTDAGRAGLVFGQSVTDACLGWEQTETALDLLAFAATRRRGGVSARC</sequence>
<evidence type="ECO:0000313" key="10">
    <source>
        <dbReference type="EMBL" id="NYE74367.1"/>
    </source>
</evidence>
<reference evidence="10 11" key="1">
    <citation type="submission" date="2020-07" db="EMBL/GenBank/DDBJ databases">
        <title>Sequencing the genomes of 1000 actinobacteria strains.</title>
        <authorList>
            <person name="Klenk H.-P."/>
        </authorList>
    </citation>
    <scope>NUCLEOTIDE SEQUENCE [LARGE SCALE GENOMIC DNA]</scope>
    <source>
        <strain evidence="10 11">DSM 22083</strain>
    </source>
</reference>
<dbReference type="NCBIfam" id="NF009396">
    <property type="entry name" value="PRK12756.1"/>
    <property type="match status" value="1"/>
</dbReference>
<dbReference type="AlphaFoldDB" id="A0A7Y9ICL0"/>
<dbReference type="NCBIfam" id="TIGR00034">
    <property type="entry name" value="aroFGH"/>
    <property type="match status" value="1"/>
</dbReference>
<evidence type="ECO:0000256" key="1">
    <source>
        <dbReference type="ARBA" id="ARBA00003726"/>
    </source>
</evidence>
<evidence type="ECO:0000256" key="3">
    <source>
        <dbReference type="ARBA" id="ARBA00007985"/>
    </source>
</evidence>
<protein>
    <recommendedName>
        <fullName evidence="8">Phospho-2-dehydro-3-deoxyheptonate aldolase</fullName>
        <ecNumber evidence="8">2.5.1.54</ecNumber>
    </recommendedName>
</protein>
<dbReference type="PANTHER" id="PTHR21225:SF12">
    <property type="entry name" value="PHOSPHO-2-DEHYDRO-3-DEOXYHEPTONATE ALDOLASE, TYROSINE-INHIBITED"/>
    <property type="match status" value="1"/>
</dbReference>
<dbReference type="SUPFAM" id="SSF51569">
    <property type="entry name" value="Aldolase"/>
    <property type="match status" value="1"/>
</dbReference>
<evidence type="ECO:0000313" key="11">
    <source>
        <dbReference type="Proteomes" id="UP000569914"/>
    </source>
</evidence>
<comment type="function">
    <text evidence="1 8">Stereospecific condensation of phosphoenolpyruvate (PEP) and D-erythrose-4-phosphate (E4P) giving rise to 3-deoxy-D-arabino-heptulosonate-7-phosphate (DAHP).</text>
</comment>
<dbReference type="InterPro" id="IPR006218">
    <property type="entry name" value="DAHP1/KDSA"/>
</dbReference>
<comment type="similarity">
    <text evidence="3 8">Belongs to the class-I DAHP synthase family.</text>
</comment>
<dbReference type="RefSeq" id="WP_179756617.1">
    <property type="nucleotide sequence ID" value="NZ_JACCBU010000001.1"/>
</dbReference>
<comment type="catalytic activity">
    <reaction evidence="7 8">
        <text>D-erythrose 4-phosphate + phosphoenolpyruvate + H2O = 7-phospho-2-dehydro-3-deoxy-D-arabino-heptonate + phosphate</text>
        <dbReference type="Rhea" id="RHEA:14717"/>
        <dbReference type="ChEBI" id="CHEBI:15377"/>
        <dbReference type="ChEBI" id="CHEBI:16897"/>
        <dbReference type="ChEBI" id="CHEBI:43474"/>
        <dbReference type="ChEBI" id="CHEBI:58394"/>
        <dbReference type="ChEBI" id="CHEBI:58702"/>
        <dbReference type="EC" id="2.5.1.54"/>
    </reaction>
</comment>
<comment type="caution">
    <text evidence="10">The sequence shown here is derived from an EMBL/GenBank/DDBJ whole genome shotgun (WGS) entry which is preliminary data.</text>
</comment>
<dbReference type="NCBIfam" id="NF009395">
    <property type="entry name" value="PRK12755.1"/>
    <property type="match status" value="1"/>
</dbReference>
<keyword evidence="4 8" id="KW-0028">Amino-acid biosynthesis</keyword>
<evidence type="ECO:0000256" key="8">
    <source>
        <dbReference type="PIRNR" id="PIRNR001361"/>
    </source>
</evidence>
<comment type="pathway">
    <text evidence="2 8">Metabolic intermediate biosynthesis; chorismate biosynthesis; chorismate from D-erythrose 4-phosphate and phosphoenolpyruvate: step 1/7.</text>
</comment>
<evidence type="ECO:0000256" key="7">
    <source>
        <dbReference type="ARBA" id="ARBA00047508"/>
    </source>
</evidence>
<dbReference type="EMBL" id="JACCBU010000001">
    <property type="protein sequence ID" value="NYE74367.1"/>
    <property type="molecule type" value="Genomic_DNA"/>
</dbReference>
<keyword evidence="6 8" id="KW-0057">Aromatic amino acid biosynthesis</keyword>
<dbReference type="GO" id="GO:0009073">
    <property type="term" value="P:aromatic amino acid family biosynthetic process"/>
    <property type="evidence" value="ECO:0007669"/>
    <property type="project" value="UniProtKB-KW"/>
</dbReference>
<dbReference type="PIRSF" id="PIRSF001361">
    <property type="entry name" value="DAHP_synthase"/>
    <property type="match status" value="1"/>
</dbReference>
<dbReference type="GO" id="GO:0009423">
    <property type="term" value="P:chorismate biosynthetic process"/>
    <property type="evidence" value="ECO:0007669"/>
    <property type="project" value="UniProtKB-UniPathway"/>
</dbReference>
<evidence type="ECO:0000256" key="4">
    <source>
        <dbReference type="ARBA" id="ARBA00022605"/>
    </source>
</evidence>
<evidence type="ECO:0000259" key="9">
    <source>
        <dbReference type="Pfam" id="PF00793"/>
    </source>
</evidence>
<dbReference type="PANTHER" id="PTHR21225">
    <property type="entry name" value="PHOSPHO-2-DEHYDRO-3-DEOXYHEPTONATE ALDOLASE DAHP SYNTHETASE"/>
    <property type="match status" value="1"/>
</dbReference>
<gene>
    <name evidence="10" type="ORF">BKA15_005696</name>
</gene>
<evidence type="ECO:0000256" key="5">
    <source>
        <dbReference type="ARBA" id="ARBA00022679"/>
    </source>
</evidence>
<dbReference type="GO" id="GO:0003849">
    <property type="term" value="F:3-deoxy-7-phosphoheptulonate synthase activity"/>
    <property type="evidence" value="ECO:0007669"/>
    <property type="project" value="UniProtKB-EC"/>
</dbReference>
<evidence type="ECO:0000256" key="6">
    <source>
        <dbReference type="ARBA" id="ARBA00023141"/>
    </source>
</evidence>
<dbReference type="InterPro" id="IPR013785">
    <property type="entry name" value="Aldolase_TIM"/>
</dbReference>
<dbReference type="UniPathway" id="UPA00053">
    <property type="reaction ID" value="UER00084"/>
</dbReference>
<name>A0A7Y9ICL0_9ACTN</name>
<evidence type="ECO:0000256" key="2">
    <source>
        <dbReference type="ARBA" id="ARBA00004688"/>
    </source>
</evidence>
<organism evidence="10 11">
    <name type="scientific">Microlunatus parietis</name>
    <dbReference type="NCBI Taxonomy" id="682979"/>
    <lineage>
        <taxon>Bacteria</taxon>
        <taxon>Bacillati</taxon>
        <taxon>Actinomycetota</taxon>
        <taxon>Actinomycetes</taxon>
        <taxon>Propionibacteriales</taxon>
        <taxon>Propionibacteriaceae</taxon>
        <taxon>Microlunatus</taxon>
    </lineage>
</organism>
<proteinExistence type="inferred from homology"/>
<dbReference type="Gene3D" id="3.20.20.70">
    <property type="entry name" value="Aldolase class I"/>
    <property type="match status" value="1"/>
</dbReference>
<accession>A0A7Y9ICL0</accession>
<feature type="domain" description="DAHP synthetase I/KDSA" evidence="9">
    <location>
        <begin position="44"/>
        <end position="337"/>
    </location>
</feature>
<dbReference type="InterPro" id="IPR006219">
    <property type="entry name" value="DAHP_synth_1"/>
</dbReference>
<keyword evidence="11" id="KW-1185">Reference proteome</keyword>
<dbReference type="FunFam" id="3.20.20.70:FF:000005">
    <property type="entry name" value="Phospho-2-dehydro-3-deoxyheptonate aldolase"/>
    <property type="match status" value="1"/>
</dbReference>
<dbReference type="GO" id="GO:0008652">
    <property type="term" value="P:amino acid biosynthetic process"/>
    <property type="evidence" value="ECO:0007669"/>
    <property type="project" value="UniProtKB-KW"/>
</dbReference>